<evidence type="ECO:0000256" key="2">
    <source>
        <dbReference type="ARBA" id="ARBA00023002"/>
    </source>
</evidence>
<protein>
    <submittedName>
        <fullName evidence="5">Pyruvate dehydrogenase E1 component alpha subunit</fullName>
        <ecNumber evidence="5">1.2.4.1</ecNumber>
    </submittedName>
</protein>
<accession>A0ABR6BAP6</accession>
<feature type="domain" description="Dehydrogenase E1 component" evidence="4">
    <location>
        <begin position="12"/>
        <end position="313"/>
    </location>
</feature>
<name>A0ABR6BAP6_9PSEU</name>
<dbReference type="InterPro" id="IPR029061">
    <property type="entry name" value="THDP-binding"/>
</dbReference>
<dbReference type="EC" id="1.2.4.1" evidence="5"/>
<evidence type="ECO:0000256" key="3">
    <source>
        <dbReference type="ARBA" id="ARBA00023052"/>
    </source>
</evidence>
<keyword evidence="3" id="KW-0786">Thiamine pyrophosphate</keyword>
<reference evidence="5 6" key="1">
    <citation type="submission" date="2020-08" db="EMBL/GenBank/DDBJ databases">
        <title>Genomic Encyclopedia of Archaeal and Bacterial Type Strains, Phase II (KMG-II): from individual species to whole genera.</title>
        <authorList>
            <person name="Goeker M."/>
        </authorList>
    </citation>
    <scope>NUCLEOTIDE SEQUENCE [LARGE SCALE GENOMIC DNA]</scope>
    <source>
        <strain evidence="5 6">DSM 43850</strain>
    </source>
</reference>
<dbReference type="Pfam" id="PF00676">
    <property type="entry name" value="E1_dh"/>
    <property type="match status" value="1"/>
</dbReference>
<keyword evidence="5" id="KW-0670">Pyruvate</keyword>
<evidence type="ECO:0000259" key="4">
    <source>
        <dbReference type="Pfam" id="PF00676"/>
    </source>
</evidence>
<dbReference type="InterPro" id="IPR001017">
    <property type="entry name" value="DH_E1"/>
</dbReference>
<dbReference type="InterPro" id="IPR050642">
    <property type="entry name" value="PDH_E1_Alpha_Subunit"/>
</dbReference>
<dbReference type="EMBL" id="JACJID010000001">
    <property type="protein sequence ID" value="MBA8923826.1"/>
    <property type="molecule type" value="Genomic_DNA"/>
</dbReference>
<evidence type="ECO:0000313" key="6">
    <source>
        <dbReference type="Proteomes" id="UP000517916"/>
    </source>
</evidence>
<dbReference type="CDD" id="cd02000">
    <property type="entry name" value="TPP_E1_PDC_ADC_BCADC"/>
    <property type="match status" value="1"/>
</dbReference>
<dbReference type="Gene3D" id="3.40.50.970">
    <property type="match status" value="1"/>
</dbReference>
<dbReference type="SUPFAM" id="SSF52518">
    <property type="entry name" value="Thiamin diphosphate-binding fold (THDP-binding)"/>
    <property type="match status" value="1"/>
</dbReference>
<gene>
    <name evidence="5" type="ORF">BC739_001023</name>
</gene>
<sequence>MTSTTHRGLLREMVRIRCVEEMLADLYRDEREIRTPTHFSIGQEATAVGVCSATRKDDLVYTGHRCHAPYLAKGGDLKRMVSELYGKQDGCAGGRGGSMHLVDLAAGFGGATAILAEGISVAVGAAWALAMRSTSRVALTFFGDGAAEEGTFHESLNLAAVRKIPVVFVCENNNYSIHSPLAARQPAGTTIWQRAQGYGMPAEYVDGNDVLAVHRAAAAAVEWCRAGNGPYLLELRTYRWREHVGPNWDRGIGYRTEAEVDSWIDRCPIRRATAALRAEEPAVDELVDTWRAEFDAEIGAAVAHAKASPFPPVEDLLDGAYEDALSSQPGRR</sequence>
<keyword evidence="2 5" id="KW-0560">Oxidoreductase</keyword>
<comment type="cofactor">
    <cofactor evidence="1">
        <name>thiamine diphosphate</name>
        <dbReference type="ChEBI" id="CHEBI:58937"/>
    </cofactor>
</comment>
<dbReference type="GO" id="GO:0004739">
    <property type="term" value="F:pyruvate dehydrogenase (acetyl-transferring) activity"/>
    <property type="evidence" value="ECO:0007669"/>
    <property type="project" value="UniProtKB-EC"/>
</dbReference>
<dbReference type="Proteomes" id="UP000517916">
    <property type="component" value="Unassembled WGS sequence"/>
</dbReference>
<dbReference type="PANTHER" id="PTHR11516">
    <property type="entry name" value="PYRUVATE DEHYDROGENASE E1 COMPONENT, ALPHA SUBUNIT BACTERIAL AND ORGANELLAR"/>
    <property type="match status" value="1"/>
</dbReference>
<proteinExistence type="predicted"/>
<dbReference type="RefSeq" id="WP_318295938.1">
    <property type="nucleotide sequence ID" value="NZ_BAAABQ010000065.1"/>
</dbReference>
<organism evidence="5 6">
    <name type="scientific">Kutzneria viridogrisea</name>
    <dbReference type="NCBI Taxonomy" id="47990"/>
    <lineage>
        <taxon>Bacteria</taxon>
        <taxon>Bacillati</taxon>
        <taxon>Actinomycetota</taxon>
        <taxon>Actinomycetes</taxon>
        <taxon>Pseudonocardiales</taxon>
        <taxon>Pseudonocardiaceae</taxon>
        <taxon>Kutzneria</taxon>
    </lineage>
</organism>
<evidence type="ECO:0000313" key="5">
    <source>
        <dbReference type="EMBL" id="MBA8923826.1"/>
    </source>
</evidence>
<evidence type="ECO:0000256" key="1">
    <source>
        <dbReference type="ARBA" id="ARBA00001964"/>
    </source>
</evidence>
<comment type="caution">
    <text evidence="5">The sequence shown here is derived from an EMBL/GenBank/DDBJ whole genome shotgun (WGS) entry which is preliminary data.</text>
</comment>
<dbReference type="PANTHER" id="PTHR11516:SF60">
    <property type="entry name" value="PYRUVATE DEHYDROGENASE E1 COMPONENT SUBUNIT ALPHA"/>
    <property type="match status" value="1"/>
</dbReference>
<keyword evidence="6" id="KW-1185">Reference proteome</keyword>